<evidence type="ECO:0000313" key="2">
    <source>
        <dbReference type="Proteomes" id="UP000046395"/>
    </source>
</evidence>
<protein>
    <submittedName>
        <fullName evidence="3">Uncharacterized protein</fullName>
    </submittedName>
</protein>
<evidence type="ECO:0000256" key="1">
    <source>
        <dbReference type="SAM" id="MobiDB-lite"/>
    </source>
</evidence>
<proteinExistence type="predicted"/>
<dbReference type="Proteomes" id="UP000046395">
    <property type="component" value="Unassembled WGS sequence"/>
</dbReference>
<sequence>MLRASRVMLASQRASPPVMPYSAHRRPQVASKPAARNFAGKMFEAPRQRGGQPPRRAAPPGAKAREHDLAVRPAGTESS</sequence>
<keyword evidence="2" id="KW-1185">Reference proteome</keyword>
<evidence type="ECO:0000313" key="3">
    <source>
        <dbReference type="WBParaSite" id="TMUE_3000014634.1"/>
    </source>
</evidence>
<feature type="compositionally biased region" description="Low complexity" evidence="1">
    <location>
        <begin position="48"/>
        <end position="62"/>
    </location>
</feature>
<accession>A0A5S6R5U1</accession>
<organism evidence="2 3">
    <name type="scientific">Trichuris muris</name>
    <name type="common">Mouse whipworm</name>
    <dbReference type="NCBI Taxonomy" id="70415"/>
    <lineage>
        <taxon>Eukaryota</taxon>
        <taxon>Metazoa</taxon>
        <taxon>Ecdysozoa</taxon>
        <taxon>Nematoda</taxon>
        <taxon>Enoplea</taxon>
        <taxon>Dorylaimia</taxon>
        <taxon>Trichinellida</taxon>
        <taxon>Trichuridae</taxon>
        <taxon>Trichuris</taxon>
    </lineage>
</organism>
<name>A0A5S6R5U1_TRIMR</name>
<reference evidence="3" key="1">
    <citation type="submission" date="2019-12" db="UniProtKB">
        <authorList>
            <consortium name="WormBaseParasite"/>
        </authorList>
    </citation>
    <scope>IDENTIFICATION</scope>
</reference>
<feature type="region of interest" description="Disordered" evidence="1">
    <location>
        <begin position="1"/>
        <end position="79"/>
    </location>
</feature>
<dbReference type="AlphaFoldDB" id="A0A5S6R5U1"/>
<dbReference type="WBParaSite" id="TMUE_3000014634.1">
    <property type="protein sequence ID" value="TMUE_3000014634.1"/>
    <property type="gene ID" value="WBGene00302277"/>
</dbReference>